<dbReference type="InterPro" id="IPR002142">
    <property type="entry name" value="Peptidase_S49"/>
</dbReference>
<dbReference type="Pfam" id="PF08496">
    <property type="entry name" value="Peptidase_S49_N"/>
    <property type="match status" value="1"/>
</dbReference>
<dbReference type="STRING" id="716816.BST96_18115"/>
<reference evidence="14 15" key="1">
    <citation type="submission" date="2016-11" db="EMBL/GenBank/DDBJ databases">
        <title>Trade-off between light-utilization and light-protection in marine flavobacteria.</title>
        <authorList>
            <person name="Kumagai Y."/>
        </authorList>
    </citation>
    <scope>NUCLEOTIDE SEQUENCE [LARGE SCALE GENOMIC DNA]</scope>
    <source>
        <strain evidence="14 15">NBRC 107125</strain>
    </source>
</reference>
<dbReference type="InterPro" id="IPR029045">
    <property type="entry name" value="ClpP/crotonase-like_dom_sf"/>
</dbReference>
<keyword evidence="5 11" id="KW-0812">Transmembrane</keyword>
<comment type="subcellular location">
    <subcellularLocation>
        <location evidence="1">Cell membrane</location>
    </subcellularLocation>
</comment>
<proteinExistence type="inferred from homology"/>
<evidence type="ECO:0000313" key="14">
    <source>
        <dbReference type="EMBL" id="ARN75849.1"/>
    </source>
</evidence>
<evidence type="ECO:0000256" key="8">
    <source>
        <dbReference type="ARBA" id="ARBA00022989"/>
    </source>
</evidence>
<evidence type="ECO:0000256" key="3">
    <source>
        <dbReference type="ARBA" id="ARBA00022475"/>
    </source>
</evidence>
<feature type="coiled-coil region" evidence="10">
    <location>
        <begin position="52"/>
        <end position="97"/>
    </location>
</feature>
<dbReference type="Gene3D" id="6.20.330.10">
    <property type="match status" value="1"/>
</dbReference>
<keyword evidence="8 11" id="KW-1133">Transmembrane helix</keyword>
<dbReference type="NCBIfam" id="NF008745">
    <property type="entry name" value="PRK11778.1"/>
    <property type="match status" value="1"/>
</dbReference>
<dbReference type="Gene3D" id="3.90.226.10">
    <property type="entry name" value="2-enoyl-CoA Hydratase, Chain A, domain 1"/>
    <property type="match status" value="1"/>
</dbReference>
<comment type="similarity">
    <text evidence="2">Belongs to the peptidase S49 family.</text>
</comment>
<evidence type="ECO:0000256" key="5">
    <source>
        <dbReference type="ARBA" id="ARBA00022692"/>
    </source>
</evidence>
<dbReference type="OrthoDB" id="5614232at2"/>
<evidence type="ECO:0000256" key="2">
    <source>
        <dbReference type="ARBA" id="ARBA00008683"/>
    </source>
</evidence>
<dbReference type="Proteomes" id="UP000193450">
    <property type="component" value="Chromosome"/>
</dbReference>
<name>A0A1X9NK73_9GAMM</name>
<evidence type="ECO:0000259" key="13">
    <source>
        <dbReference type="Pfam" id="PF08496"/>
    </source>
</evidence>
<keyword evidence="9 11" id="KW-0472">Membrane</keyword>
<dbReference type="InterPro" id="IPR013703">
    <property type="entry name" value="Peptidase_S49_N_proteobac"/>
</dbReference>
<dbReference type="GO" id="GO:0005886">
    <property type="term" value="C:plasma membrane"/>
    <property type="evidence" value="ECO:0007669"/>
    <property type="project" value="UniProtKB-SubCell"/>
</dbReference>
<accession>A0A1X9NK73</accession>
<dbReference type="GO" id="GO:0006508">
    <property type="term" value="P:proteolysis"/>
    <property type="evidence" value="ECO:0007669"/>
    <property type="project" value="UniProtKB-KW"/>
</dbReference>
<dbReference type="CDD" id="cd07023">
    <property type="entry name" value="S49_Sppa_N_C"/>
    <property type="match status" value="1"/>
</dbReference>
<evidence type="ECO:0000256" key="7">
    <source>
        <dbReference type="ARBA" id="ARBA00022825"/>
    </source>
</evidence>
<dbReference type="SUPFAM" id="SSF52096">
    <property type="entry name" value="ClpP/crotonase"/>
    <property type="match status" value="1"/>
</dbReference>
<evidence type="ECO:0000256" key="6">
    <source>
        <dbReference type="ARBA" id="ARBA00022801"/>
    </source>
</evidence>
<evidence type="ECO:0000256" key="10">
    <source>
        <dbReference type="SAM" id="Coils"/>
    </source>
</evidence>
<dbReference type="InterPro" id="IPR047272">
    <property type="entry name" value="S49_SppA_C"/>
</dbReference>
<feature type="domain" description="Peptidase S49" evidence="12">
    <location>
        <begin position="157"/>
        <end position="298"/>
    </location>
</feature>
<dbReference type="AlphaFoldDB" id="A0A1X9NK73"/>
<protein>
    <submittedName>
        <fullName evidence="14">Protease SohB</fullName>
    </submittedName>
</protein>
<feature type="domain" description="Peptidase S49 N-terminal proteobacteria" evidence="13">
    <location>
        <begin position="2"/>
        <end position="153"/>
    </location>
</feature>
<dbReference type="PANTHER" id="PTHR42987:SF4">
    <property type="entry name" value="PROTEASE SOHB-RELATED"/>
    <property type="match status" value="1"/>
</dbReference>
<organism evidence="14 15">
    <name type="scientific">Oceanicoccus sagamiensis</name>
    <dbReference type="NCBI Taxonomy" id="716816"/>
    <lineage>
        <taxon>Bacteria</taxon>
        <taxon>Pseudomonadati</taxon>
        <taxon>Pseudomonadota</taxon>
        <taxon>Gammaproteobacteria</taxon>
        <taxon>Cellvibrionales</taxon>
        <taxon>Spongiibacteraceae</taxon>
        <taxon>Oceanicoccus</taxon>
    </lineage>
</organism>
<gene>
    <name evidence="14" type="ORF">BST96_18115</name>
</gene>
<evidence type="ECO:0000313" key="15">
    <source>
        <dbReference type="Proteomes" id="UP000193450"/>
    </source>
</evidence>
<dbReference type="PANTHER" id="PTHR42987">
    <property type="entry name" value="PEPTIDASE S49"/>
    <property type="match status" value="1"/>
</dbReference>
<evidence type="ECO:0000256" key="4">
    <source>
        <dbReference type="ARBA" id="ARBA00022670"/>
    </source>
</evidence>
<keyword evidence="15" id="KW-1185">Reference proteome</keyword>
<keyword evidence="7" id="KW-0720">Serine protease</keyword>
<keyword evidence="3" id="KW-1003">Cell membrane</keyword>
<evidence type="ECO:0000259" key="12">
    <source>
        <dbReference type="Pfam" id="PF01343"/>
    </source>
</evidence>
<dbReference type="EMBL" id="CP019343">
    <property type="protein sequence ID" value="ARN75849.1"/>
    <property type="molecule type" value="Genomic_DNA"/>
</dbReference>
<keyword evidence="6" id="KW-0378">Hydrolase</keyword>
<keyword evidence="10" id="KW-0175">Coiled coil</keyword>
<dbReference type="Pfam" id="PF01343">
    <property type="entry name" value="Peptidase_S49"/>
    <property type="match status" value="1"/>
</dbReference>
<keyword evidence="4 14" id="KW-0645">Protease</keyword>
<dbReference type="GO" id="GO:0004252">
    <property type="term" value="F:serine-type endopeptidase activity"/>
    <property type="evidence" value="ECO:0007669"/>
    <property type="project" value="InterPro"/>
</dbReference>
<sequence length="345" mass="38411">MEFLSNYGLFLAKSLTVVAAILFVVIGIIAASSRGKREQDGQIEVTLVNDSYEEHEQAIKAVVLDESELKEEAKALKKKQKEDKKKKKTEDDEAKKRLYVLHFDGDVKASAVESLREEITAILTMATPDDEVVLCLESPGGMVHTYGLAASQLSRITKKDIPLTVVVDAVAASGGYMMACIGTKILAAPFAIIGSIGVVAQLPNFHRLLKKNDVDFEMFTAGEHKRTVTMFGENTEKGKAKFVEELEDTHELFKSFVTEHRPQVNIAEVATGEIWYGKRALENHLIDDIQTSDEYLMSRRHDSNIYSVSFEAKKTLQEKLGLAASYVTDGVVDKLIQRFSSNRQF</sequence>
<dbReference type="RefSeq" id="WP_085760041.1">
    <property type="nucleotide sequence ID" value="NZ_CP019343.1"/>
</dbReference>
<evidence type="ECO:0000256" key="9">
    <source>
        <dbReference type="ARBA" id="ARBA00023136"/>
    </source>
</evidence>
<feature type="transmembrane region" description="Helical" evidence="11">
    <location>
        <begin position="6"/>
        <end position="31"/>
    </location>
</feature>
<evidence type="ECO:0000256" key="11">
    <source>
        <dbReference type="SAM" id="Phobius"/>
    </source>
</evidence>
<dbReference type="KEGG" id="osg:BST96_18115"/>
<evidence type="ECO:0000256" key="1">
    <source>
        <dbReference type="ARBA" id="ARBA00004236"/>
    </source>
</evidence>